<dbReference type="InterPro" id="IPR000182">
    <property type="entry name" value="GNAT_dom"/>
</dbReference>
<evidence type="ECO:0000259" key="3">
    <source>
        <dbReference type="PROSITE" id="PS51186"/>
    </source>
</evidence>
<dbReference type="Pfam" id="PF13673">
    <property type="entry name" value="Acetyltransf_10"/>
    <property type="match status" value="1"/>
</dbReference>
<dbReference type="EMBL" id="CP069486">
    <property type="protein sequence ID" value="QRO85291.1"/>
    <property type="molecule type" value="Genomic_DNA"/>
</dbReference>
<reference evidence="5 7" key="3">
    <citation type="submission" date="2021-02" db="EMBL/GenBank/DDBJ databases">
        <title>FDA dAtabase for Regulatory Grade micrObial Sequences (FDA-ARGOS): Supporting development and validation of Infectious Disease Dx tests.</title>
        <authorList>
            <person name="Sproer C."/>
            <person name="Gronow S."/>
            <person name="Severitt S."/>
            <person name="Schroder I."/>
            <person name="Tallon L."/>
            <person name="Sadzewicz L."/>
            <person name="Zhao X."/>
            <person name="Boylan J."/>
            <person name="Ott S."/>
            <person name="Bowen H."/>
            <person name="Vavikolanu K."/>
            <person name="Mehta A."/>
            <person name="Aluvathingal J."/>
            <person name="Nadendla S."/>
            <person name="Lowell S."/>
            <person name="Myers T."/>
            <person name="Yan Y."/>
            <person name="Sichtig H."/>
        </authorList>
    </citation>
    <scope>NUCLEOTIDE SEQUENCE [LARGE SCALE GENOMIC DNA]</scope>
    <source>
        <strain evidence="5 7">FDAARGOS_1207</strain>
    </source>
</reference>
<evidence type="ECO:0000313" key="7">
    <source>
        <dbReference type="Proteomes" id="UP000627155"/>
    </source>
</evidence>
<dbReference type="InterPro" id="IPR016181">
    <property type="entry name" value="Acyl_CoA_acyltransferase"/>
</dbReference>
<protein>
    <recommendedName>
        <fullName evidence="2">GCN5-related N-acetyltransferase</fullName>
    </recommendedName>
</protein>
<dbReference type="OrthoDB" id="9796171at2"/>
<reference evidence="4" key="2">
    <citation type="submission" date="2018-03" db="EMBL/GenBank/DDBJ databases">
        <authorList>
            <person name="Keele B.F."/>
        </authorList>
    </citation>
    <scope>NUCLEOTIDE SEQUENCE</scope>
    <source>
        <strain evidence="4">SNUC 2204</strain>
    </source>
</reference>
<evidence type="ECO:0000313" key="5">
    <source>
        <dbReference type="EMBL" id="QRO85291.1"/>
    </source>
</evidence>
<evidence type="ECO:0000256" key="1">
    <source>
        <dbReference type="ARBA" id="ARBA00009623"/>
    </source>
</evidence>
<dbReference type="STRING" id="1167632.GCA_000286335_00582"/>
<evidence type="ECO:0000313" key="6">
    <source>
        <dbReference type="Proteomes" id="UP000241209"/>
    </source>
</evidence>
<proteinExistence type="inferred from homology"/>
<keyword evidence="7" id="KW-1185">Reference proteome</keyword>
<reference evidence="4 6" key="1">
    <citation type="journal article" date="2016" name="Front. Microbiol.">
        <title>Comprehensive Phylogenetic Analysis of Bovine Non-aureus Staphylococci Species Based on Whole-Genome Sequencing.</title>
        <authorList>
            <person name="Naushad S."/>
            <person name="Barkema H.W."/>
            <person name="Luby C."/>
            <person name="Condas L.A."/>
            <person name="Nobrega D.B."/>
            <person name="Carson D.A."/>
            <person name="De Buck J."/>
        </authorList>
    </citation>
    <scope>NUCLEOTIDE SEQUENCE [LARGE SCALE GENOMIC DNA]</scope>
    <source>
        <strain evidence="4 6">SNUC 2204</strain>
    </source>
</reference>
<dbReference type="InterPro" id="IPR039143">
    <property type="entry name" value="GNPNAT1-like"/>
</dbReference>
<comment type="similarity">
    <text evidence="1">Belongs to the UPF0039 (ElaA) family.</text>
</comment>
<dbReference type="PROSITE" id="PS51186">
    <property type="entry name" value="GNAT"/>
    <property type="match status" value="1"/>
</dbReference>
<dbReference type="AlphaFoldDB" id="A0A2T4PQI7"/>
<dbReference type="GeneID" id="64115917"/>
<name>A0A2T4PQI7_9STAP</name>
<dbReference type="PANTHER" id="PTHR13355">
    <property type="entry name" value="GLUCOSAMINE 6-PHOSPHATE N-ACETYLTRANSFERASE"/>
    <property type="match status" value="1"/>
</dbReference>
<sequence>MIKIVENDIEKQDAFSIRKTVFVEEQGVPLDAEIDEYEDISKHIILYHDSEPAAVGRYRTYNNGYAKVERVAVLKPYRKYGYGKKVMNFINLKAKEDGYLGTVLNGQSHAKGFYEKLGYVAEGAEFLEENIPHYHMTLSFD</sequence>
<gene>
    <name evidence="4" type="ORF">BU072_12495</name>
    <name evidence="5" type="ORF">I6J37_00880</name>
</gene>
<dbReference type="GO" id="GO:0004343">
    <property type="term" value="F:glucosamine 6-phosphate N-acetyltransferase activity"/>
    <property type="evidence" value="ECO:0007669"/>
    <property type="project" value="TreeGrafter"/>
</dbReference>
<feature type="domain" description="N-acetyltransferase" evidence="3">
    <location>
        <begin position="2"/>
        <end position="141"/>
    </location>
</feature>
<accession>A0A2T4PQI7</accession>
<evidence type="ECO:0000313" key="4">
    <source>
        <dbReference type="EMBL" id="PTI28003.1"/>
    </source>
</evidence>
<dbReference type="Proteomes" id="UP000241209">
    <property type="component" value="Unassembled WGS sequence"/>
</dbReference>
<dbReference type="PANTHER" id="PTHR13355:SF11">
    <property type="entry name" value="GLUCOSAMINE 6-PHOSPHATE N-ACETYLTRANSFERASE"/>
    <property type="match status" value="1"/>
</dbReference>
<dbReference type="RefSeq" id="WP_016911292.1">
    <property type="nucleotide sequence ID" value="NZ_BMDF01000003.1"/>
</dbReference>
<dbReference type="SUPFAM" id="SSF55729">
    <property type="entry name" value="Acyl-CoA N-acyltransferases (Nat)"/>
    <property type="match status" value="1"/>
</dbReference>
<dbReference type="EMBL" id="PZFK01000037">
    <property type="protein sequence ID" value="PTI28003.1"/>
    <property type="molecule type" value="Genomic_DNA"/>
</dbReference>
<dbReference type="CDD" id="cd04301">
    <property type="entry name" value="NAT_SF"/>
    <property type="match status" value="1"/>
</dbReference>
<dbReference type="Proteomes" id="UP000627155">
    <property type="component" value="Chromosome"/>
</dbReference>
<dbReference type="Gene3D" id="3.40.630.30">
    <property type="match status" value="1"/>
</dbReference>
<evidence type="ECO:0000256" key="2">
    <source>
        <dbReference type="ARBA" id="ARBA00029740"/>
    </source>
</evidence>
<keyword evidence="4" id="KW-0808">Transferase</keyword>
<organism evidence="4 6">
    <name type="scientific">Mammaliicoccus vitulinus</name>
    <dbReference type="NCBI Taxonomy" id="71237"/>
    <lineage>
        <taxon>Bacteria</taxon>
        <taxon>Bacillati</taxon>
        <taxon>Bacillota</taxon>
        <taxon>Bacilli</taxon>
        <taxon>Bacillales</taxon>
        <taxon>Staphylococcaceae</taxon>
        <taxon>Mammaliicoccus</taxon>
    </lineage>
</organism>